<evidence type="ECO:0008006" key="4">
    <source>
        <dbReference type="Google" id="ProtNLM"/>
    </source>
</evidence>
<comment type="caution">
    <text evidence="2">The sequence shown here is derived from an EMBL/GenBank/DDBJ whole genome shotgun (WGS) entry which is preliminary data.</text>
</comment>
<organism evidence="2 3">
    <name type="scientific">Paenibacillus helianthi</name>
    <dbReference type="NCBI Taxonomy" id="1349432"/>
    <lineage>
        <taxon>Bacteria</taxon>
        <taxon>Bacillati</taxon>
        <taxon>Bacillota</taxon>
        <taxon>Bacilli</taxon>
        <taxon>Bacillales</taxon>
        <taxon>Paenibacillaceae</taxon>
        <taxon>Paenibacillus</taxon>
    </lineage>
</organism>
<evidence type="ECO:0000256" key="1">
    <source>
        <dbReference type="SAM" id="MobiDB-lite"/>
    </source>
</evidence>
<evidence type="ECO:0000313" key="2">
    <source>
        <dbReference type="EMBL" id="OKP86827.1"/>
    </source>
</evidence>
<reference evidence="2 3" key="1">
    <citation type="submission" date="2016-03" db="EMBL/GenBank/DDBJ databases">
        <authorList>
            <person name="Sant'Anna F.H."/>
            <person name="Ambrosini A."/>
            <person name="Souza R."/>
            <person name="Bach E."/>
            <person name="Fernandes G."/>
            <person name="Balsanelli E."/>
            <person name="Baura V.A."/>
            <person name="Souza E.M."/>
            <person name="Passaglia L."/>
        </authorList>
    </citation>
    <scope>NUCLEOTIDE SEQUENCE [LARGE SCALE GENOMIC DNA]</scope>
    <source>
        <strain evidence="2 3">P26E</strain>
    </source>
</reference>
<evidence type="ECO:0000313" key="3">
    <source>
        <dbReference type="Proteomes" id="UP000186058"/>
    </source>
</evidence>
<dbReference type="RefSeq" id="WP_083606823.1">
    <property type="nucleotide sequence ID" value="NZ_LVWI01000037.1"/>
</dbReference>
<gene>
    <name evidence="2" type="ORF">A3844_12545</name>
</gene>
<protein>
    <recommendedName>
        <fullName evidence="4">G5 domain-containing protein</fullName>
    </recommendedName>
</protein>
<accession>A0ABX3EPQ7</accession>
<feature type="compositionally biased region" description="Polar residues" evidence="1">
    <location>
        <begin position="84"/>
        <end position="102"/>
    </location>
</feature>
<name>A0ABX3EPQ7_9BACL</name>
<feature type="region of interest" description="Disordered" evidence="1">
    <location>
        <begin position="81"/>
        <end position="114"/>
    </location>
</feature>
<sequence length="133" mass="15046">MRINNSSPSVYYSNQRNNLSSNKDLFESTLLVQTNEKKEEEKKDKPVEKKGHLVTAKEGAYIRQYIVNSDGSKVLLSEIKQAENESTSTENNSQLLFNSKKNQNVEDGMSNNSKELVSLLNQQVGNIDHPKNN</sequence>
<dbReference type="EMBL" id="LVWI01000037">
    <property type="protein sequence ID" value="OKP86827.1"/>
    <property type="molecule type" value="Genomic_DNA"/>
</dbReference>
<dbReference type="Proteomes" id="UP000186058">
    <property type="component" value="Unassembled WGS sequence"/>
</dbReference>
<proteinExistence type="predicted"/>
<keyword evidence="3" id="KW-1185">Reference proteome</keyword>